<dbReference type="AlphaFoldDB" id="A0A0C3HHB6"/>
<proteinExistence type="predicted"/>
<name>A0A0C3HHB6_OIDMZ</name>
<keyword evidence="2" id="KW-1185">Reference proteome</keyword>
<dbReference type="HOGENOM" id="CLU_2740706_0_0_1"/>
<dbReference type="EMBL" id="KN832875">
    <property type="protein sequence ID" value="KIN01727.1"/>
    <property type="molecule type" value="Genomic_DNA"/>
</dbReference>
<accession>A0A0C3HHB6</accession>
<gene>
    <name evidence="1" type="ORF">OIDMADRAFT_18634</name>
</gene>
<sequence length="71" mass="8149">MQPQRCILRFLILQSRFVHNLSRVICVVFSSPYLSECIDMQYHANVINLMCTGTALYCEEQSPYHIPAPAS</sequence>
<dbReference type="Proteomes" id="UP000054321">
    <property type="component" value="Unassembled WGS sequence"/>
</dbReference>
<reference evidence="1 2" key="1">
    <citation type="submission" date="2014-04" db="EMBL/GenBank/DDBJ databases">
        <authorList>
            <consortium name="DOE Joint Genome Institute"/>
            <person name="Kuo A."/>
            <person name="Martino E."/>
            <person name="Perotto S."/>
            <person name="Kohler A."/>
            <person name="Nagy L.G."/>
            <person name="Floudas D."/>
            <person name="Copeland A."/>
            <person name="Barry K.W."/>
            <person name="Cichocki N."/>
            <person name="Veneault-Fourrey C."/>
            <person name="LaButti K."/>
            <person name="Lindquist E.A."/>
            <person name="Lipzen A."/>
            <person name="Lundell T."/>
            <person name="Morin E."/>
            <person name="Murat C."/>
            <person name="Sun H."/>
            <person name="Tunlid A."/>
            <person name="Henrissat B."/>
            <person name="Grigoriev I.V."/>
            <person name="Hibbett D.S."/>
            <person name="Martin F."/>
            <person name="Nordberg H.P."/>
            <person name="Cantor M.N."/>
            <person name="Hua S.X."/>
        </authorList>
    </citation>
    <scope>NUCLEOTIDE SEQUENCE [LARGE SCALE GENOMIC DNA]</scope>
    <source>
        <strain evidence="1 2">Zn</strain>
    </source>
</reference>
<protein>
    <submittedName>
        <fullName evidence="1">Uncharacterized protein</fullName>
    </submittedName>
</protein>
<dbReference type="InParanoid" id="A0A0C3HHB6"/>
<reference evidence="2" key="2">
    <citation type="submission" date="2015-01" db="EMBL/GenBank/DDBJ databases">
        <title>Evolutionary Origins and Diversification of the Mycorrhizal Mutualists.</title>
        <authorList>
            <consortium name="DOE Joint Genome Institute"/>
            <consortium name="Mycorrhizal Genomics Consortium"/>
            <person name="Kohler A."/>
            <person name="Kuo A."/>
            <person name="Nagy L.G."/>
            <person name="Floudas D."/>
            <person name="Copeland A."/>
            <person name="Barry K.W."/>
            <person name="Cichocki N."/>
            <person name="Veneault-Fourrey C."/>
            <person name="LaButti K."/>
            <person name="Lindquist E.A."/>
            <person name="Lipzen A."/>
            <person name="Lundell T."/>
            <person name="Morin E."/>
            <person name="Murat C."/>
            <person name="Riley R."/>
            <person name="Ohm R."/>
            <person name="Sun H."/>
            <person name="Tunlid A."/>
            <person name="Henrissat B."/>
            <person name="Grigoriev I.V."/>
            <person name="Hibbett D.S."/>
            <person name="Martin F."/>
        </authorList>
    </citation>
    <scope>NUCLEOTIDE SEQUENCE [LARGE SCALE GENOMIC DNA]</scope>
    <source>
        <strain evidence="2">Zn</strain>
    </source>
</reference>
<organism evidence="1 2">
    <name type="scientific">Oidiodendron maius (strain Zn)</name>
    <dbReference type="NCBI Taxonomy" id="913774"/>
    <lineage>
        <taxon>Eukaryota</taxon>
        <taxon>Fungi</taxon>
        <taxon>Dikarya</taxon>
        <taxon>Ascomycota</taxon>
        <taxon>Pezizomycotina</taxon>
        <taxon>Leotiomycetes</taxon>
        <taxon>Leotiomycetes incertae sedis</taxon>
        <taxon>Myxotrichaceae</taxon>
        <taxon>Oidiodendron</taxon>
    </lineage>
</organism>
<evidence type="ECO:0000313" key="1">
    <source>
        <dbReference type="EMBL" id="KIN01727.1"/>
    </source>
</evidence>
<evidence type="ECO:0000313" key="2">
    <source>
        <dbReference type="Proteomes" id="UP000054321"/>
    </source>
</evidence>